<evidence type="ECO:0000313" key="2">
    <source>
        <dbReference type="Proteomes" id="UP000295680"/>
    </source>
</evidence>
<dbReference type="RefSeq" id="WP_132125608.1">
    <property type="nucleotide sequence ID" value="NZ_SLWS01000017.1"/>
</dbReference>
<dbReference type="AlphaFoldDB" id="A0A4R2IQ71"/>
<name>A0A4R2IQ71_9PSEU</name>
<dbReference type="OrthoDB" id="3709110at2"/>
<accession>A0A4R2IQ71</accession>
<keyword evidence="2" id="KW-1185">Reference proteome</keyword>
<gene>
    <name evidence="1" type="ORF">EV192_11744</name>
</gene>
<dbReference type="Proteomes" id="UP000295680">
    <property type="component" value="Unassembled WGS sequence"/>
</dbReference>
<comment type="caution">
    <text evidence="1">The sequence shown here is derived from an EMBL/GenBank/DDBJ whole genome shotgun (WGS) entry which is preliminary data.</text>
</comment>
<organism evidence="1 2">
    <name type="scientific">Actinocrispum wychmicini</name>
    <dbReference type="NCBI Taxonomy" id="1213861"/>
    <lineage>
        <taxon>Bacteria</taxon>
        <taxon>Bacillati</taxon>
        <taxon>Actinomycetota</taxon>
        <taxon>Actinomycetes</taxon>
        <taxon>Pseudonocardiales</taxon>
        <taxon>Pseudonocardiaceae</taxon>
        <taxon>Actinocrispum</taxon>
    </lineage>
</organism>
<protein>
    <submittedName>
        <fullName evidence="1">Uncharacterized protein</fullName>
    </submittedName>
</protein>
<sequence>MSDHELSDVVSSVESGGQVKITQRLYRTTDDRIVREGHPDAAFLYVTPGTYIPTCEAQRYGLLPATDAAVPGKARRKPASSRGG</sequence>
<evidence type="ECO:0000313" key="1">
    <source>
        <dbReference type="EMBL" id="TCO47304.1"/>
    </source>
</evidence>
<proteinExistence type="predicted"/>
<reference evidence="1 2" key="1">
    <citation type="submission" date="2019-03" db="EMBL/GenBank/DDBJ databases">
        <title>Genomic Encyclopedia of Type Strains, Phase IV (KMG-IV): sequencing the most valuable type-strain genomes for metagenomic binning, comparative biology and taxonomic classification.</title>
        <authorList>
            <person name="Goeker M."/>
        </authorList>
    </citation>
    <scope>NUCLEOTIDE SEQUENCE [LARGE SCALE GENOMIC DNA]</scope>
    <source>
        <strain evidence="1 2">DSM 45934</strain>
    </source>
</reference>
<dbReference type="EMBL" id="SLWS01000017">
    <property type="protein sequence ID" value="TCO47304.1"/>
    <property type="molecule type" value="Genomic_DNA"/>
</dbReference>